<comment type="caution">
    <text evidence="1">The sequence shown here is derived from an EMBL/GenBank/DDBJ whole genome shotgun (WGS) entry which is preliminary data.</text>
</comment>
<dbReference type="AlphaFoldDB" id="A0A7K0DXX9"/>
<protein>
    <recommendedName>
        <fullName evidence="3">Transposase (putative) YhgA-like domain-containing protein</fullName>
    </recommendedName>
</protein>
<accession>A0A7K0DXX9</accession>
<sequence>MPTLLHESFADLLRETPTLTVDLHRMHRRDSLPSYDDVRRESGDFPDIDPTEYRSDGVVVLTFGSEPRLAIVIEIQLRHDPDKAWTWPVYLTTLRSRLRCPTLLLVMCPTERAAQHCREAIEITSGCTFVPWVIGPSDLPVVTDPVVVAENIRLAAIFAIVHRRNPQIEAILRALVDAIGDDEKYLRYIDLVGANMPKPTRRYLENLMSSSEHKYKMAYTRHFYNDGKIDGEAESLLRVLHRRGFEVTKDVVAKIRACTDRQTIEAWIDRAVDARTLDAVFLD</sequence>
<dbReference type="OrthoDB" id="3207839at2"/>
<dbReference type="RefSeq" id="WP_153347889.1">
    <property type="nucleotide sequence ID" value="NZ_WEGI01000014.1"/>
</dbReference>
<evidence type="ECO:0000313" key="2">
    <source>
        <dbReference type="Proteomes" id="UP000431401"/>
    </source>
</evidence>
<dbReference type="Proteomes" id="UP000431401">
    <property type="component" value="Unassembled WGS sequence"/>
</dbReference>
<reference evidence="1 2" key="1">
    <citation type="submission" date="2019-10" db="EMBL/GenBank/DDBJ databases">
        <title>Nocardia macrotermitis sp. nov. and Nocardia aurantia sp. nov., isolated from the gut of fungus growing-termite Macrotermes natalensis.</title>
        <authorList>
            <person name="Benndorf R."/>
            <person name="Schwitalla J."/>
            <person name="Martin K."/>
            <person name="De Beer W."/>
            <person name="Kaster A.-K."/>
            <person name="Vollmers J."/>
            <person name="Poulsen M."/>
            <person name="Beemelmanns C."/>
        </authorList>
    </citation>
    <scope>NUCLEOTIDE SEQUENCE [LARGE SCALE GENOMIC DNA]</scope>
    <source>
        <strain evidence="1 2">RB56</strain>
    </source>
</reference>
<keyword evidence="2" id="KW-1185">Reference proteome</keyword>
<dbReference type="PANTHER" id="PTHR34613:SF1">
    <property type="entry name" value="SLL6017 PROTEIN"/>
    <property type="match status" value="1"/>
</dbReference>
<evidence type="ECO:0000313" key="1">
    <source>
        <dbReference type="EMBL" id="MQY30650.1"/>
    </source>
</evidence>
<dbReference type="EMBL" id="WEGI01000014">
    <property type="protein sequence ID" value="MQY30650.1"/>
    <property type="molecule type" value="Genomic_DNA"/>
</dbReference>
<proteinExistence type="predicted"/>
<name>A0A7K0DXX9_9NOCA</name>
<organism evidence="1 2">
    <name type="scientific">Nocardia aurantia</name>
    <dbReference type="NCBI Taxonomy" id="2585199"/>
    <lineage>
        <taxon>Bacteria</taxon>
        <taxon>Bacillati</taxon>
        <taxon>Actinomycetota</taxon>
        <taxon>Actinomycetes</taxon>
        <taxon>Mycobacteriales</taxon>
        <taxon>Nocardiaceae</taxon>
        <taxon>Nocardia</taxon>
    </lineage>
</organism>
<gene>
    <name evidence="1" type="ORF">NRB56_62520</name>
</gene>
<dbReference type="PANTHER" id="PTHR34613">
    <property type="entry name" value="SLL0800 PROTEIN"/>
    <property type="match status" value="1"/>
</dbReference>
<evidence type="ECO:0008006" key="3">
    <source>
        <dbReference type="Google" id="ProtNLM"/>
    </source>
</evidence>